<dbReference type="EMBL" id="GEVL01006857">
    <property type="protein sequence ID" value="JAU70484.1"/>
    <property type="molecule type" value="Transcribed_RNA"/>
</dbReference>
<gene>
    <name evidence="1" type="ORF">LE_TR2903_c0_g1_i1_g.8086</name>
</gene>
<accession>A0A1J3HUE8</accession>
<proteinExistence type="predicted"/>
<dbReference type="InterPro" id="IPR009568">
    <property type="entry name" value="DUF1184"/>
</dbReference>
<protein>
    <submittedName>
        <fullName evidence="1">Uncharacterized protein</fullName>
    </submittedName>
</protein>
<organism evidence="1">
    <name type="scientific">Noccaea caerulescens</name>
    <name type="common">Alpine penny-cress</name>
    <name type="synonym">Thlaspi caerulescens</name>
    <dbReference type="NCBI Taxonomy" id="107243"/>
    <lineage>
        <taxon>Eukaryota</taxon>
        <taxon>Viridiplantae</taxon>
        <taxon>Streptophyta</taxon>
        <taxon>Embryophyta</taxon>
        <taxon>Tracheophyta</taxon>
        <taxon>Spermatophyta</taxon>
        <taxon>Magnoliopsida</taxon>
        <taxon>eudicotyledons</taxon>
        <taxon>Gunneridae</taxon>
        <taxon>Pentapetalae</taxon>
        <taxon>rosids</taxon>
        <taxon>malvids</taxon>
        <taxon>Brassicales</taxon>
        <taxon>Brassicaceae</taxon>
        <taxon>Coluteocarpeae</taxon>
        <taxon>Noccaea</taxon>
    </lineage>
</organism>
<dbReference type="Pfam" id="PF06683">
    <property type="entry name" value="DUF1184"/>
    <property type="match status" value="2"/>
</dbReference>
<dbReference type="AlphaFoldDB" id="A0A1J3HUE8"/>
<name>A0A1J3HUE8_NOCCA</name>
<evidence type="ECO:0000313" key="1">
    <source>
        <dbReference type="EMBL" id="JAU70484.1"/>
    </source>
</evidence>
<sequence>MKSRNKTSAVKRRLRPSYRYYPYTPVVSGKKEMKEEVVRLGVELSLHVARSMFLLCDDTGKMLVFCARLFRDVTPLRNPVLDKLLLVMHHVYFENIKLTKKKDNCGHFDQERVFALIPTAWKDFGDGIIILSRLYLALSTNSGCFDDCHLSWAIVKFKRDVLKKLEDKLKDVNGFARETIESNIFQVWKPLFDEEADEDKEAAKVVLSRRLRELFTPLSEKKKGDDIPGLVRIPSPYILGEHFTTLEAKKELVKLGVEFCLYVAQSMFLLCDNIGTLLGFCNGMRVAARRAATAVGLSESHVVDRLLLVMHHVYFRYIEPKIGVYQDDGEESESVQFESVLKAGGDFLAGLRHLNSAAHSLRGGGKGGRKLTRPVEKMVKKVEEKLGLVEKLGVAEANGFDRDAIEPDVLGIWKSLFDVEAKEATETLQAIKNGIISDLFQNTDADLEQV</sequence>
<reference evidence="1" key="1">
    <citation type="submission" date="2016-07" db="EMBL/GenBank/DDBJ databases">
        <title>De novo transcriptome assembly of four accessions of the metal hyperaccumulator plant Noccaea caerulescens.</title>
        <authorList>
            <person name="Blande D."/>
            <person name="Halimaa P."/>
            <person name="Tervahauta A.I."/>
            <person name="Aarts M.G."/>
            <person name="Karenlampi S.O."/>
        </authorList>
    </citation>
    <scope>NUCLEOTIDE SEQUENCE</scope>
</reference>